<name>R0JMK2_EXST2</name>
<accession>R0JMK2</accession>
<reference evidence="2 3" key="1">
    <citation type="journal article" date="2012" name="PLoS Pathog.">
        <title>Diverse lifestyles and strategies of plant pathogenesis encoded in the genomes of eighteen Dothideomycetes fungi.</title>
        <authorList>
            <person name="Ohm R.A."/>
            <person name="Feau N."/>
            <person name="Henrissat B."/>
            <person name="Schoch C.L."/>
            <person name="Horwitz B.A."/>
            <person name="Barry K.W."/>
            <person name="Condon B.J."/>
            <person name="Copeland A.C."/>
            <person name="Dhillon B."/>
            <person name="Glaser F."/>
            <person name="Hesse C.N."/>
            <person name="Kosti I."/>
            <person name="LaButti K."/>
            <person name="Lindquist E.A."/>
            <person name="Lucas S."/>
            <person name="Salamov A.A."/>
            <person name="Bradshaw R.E."/>
            <person name="Ciuffetti L."/>
            <person name="Hamelin R.C."/>
            <person name="Kema G.H.J."/>
            <person name="Lawrence C."/>
            <person name="Scott J.A."/>
            <person name="Spatafora J.W."/>
            <person name="Turgeon B.G."/>
            <person name="de Wit P.J.G.M."/>
            <person name="Zhong S."/>
            <person name="Goodwin S.B."/>
            <person name="Grigoriev I.V."/>
        </authorList>
    </citation>
    <scope>NUCLEOTIDE SEQUENCE [LARGE SCALE GENOMIC DNA]</scope>
    <source>
        <strain evidence="3">28A</strain>
    </source>
</reference>
<gene>
    <name evidence="2" type="ORF">SETTUDRAFT_22451</name>
</gene>
<evidence type="ECO:0000313" key="3">
    <source>
        <dbReference type="Proteomes" id="UP000016935"/>
    </source>
</evidence>
<feature type="compositionally biased region" description="Polar residues" evidence="1">
    <location>
        <begin position="381"/>
        <end position="400"/>
    </location>
</feature>
<keyword evidence="3" id="KW-1185">Reference proteome</keyword>
<dbReference type="OrthoDB" id="10680560at2759"/>
<evidence type="ECO:0000313" key="2">
    <source>
        <dbReference type="EMBL" id="EOA82463.1"/>
    </source>
</evidence>
<sequence length="473" mass="53782">MADTPVSHDPTPSHQAPCYDARQAPAPGYQPTPVLQASSRAPPTGTKHANGGQDQPDYQRALVFVHRYEHLICRTEQDASVFFEEAEDDTRNWIYQFSGIWRLYVGKRLDERAEQAALRHQEHLSIPPPLEELEDVCRMSPLSQPQQLQQPQQPPRASGDMDSMVEVKPVARAAPSPQSTASPPQKLEQVPPRQKKTIIREERATQAVKETNKPQNPRSTAPLCPASGERAGGRSPYSSFLRTKTIDDCPVLLDKDSHTHLRSLKHLGLYEDENLYLCYLMYGVGRRRRCPYWEKPEECMNNHALTQDQLNWCVQNRCPDKKWVTMIVQNWNANKPKNEPKLYVPVFAAGPAPTPNELLRASQSQSSNQPSNQPVQPPKQLAQSSKQPGKQSIGGSSTRQHPADTLHTGLEQGNRLKRRQTDSWQGNSRKRIQQEDNNMPARAEQLRPTQTRVFHERYSGRANRYTQRDHDND</sequence>
<dbReference type="AlphaFoldDB" id="R0JMK2"/>
<feature type="compositionally biased region" description="Low complexity" evidence="1">
    <location>
        <begin position="171"/>
        <end position="184"/>
    </location>
</feature>
<proteinExistence type="predicted"/>
<evidence type="ECO:0000256" key="1">
    <source>
        <dbReference type="SAM" id="MobiDB-lite"/>
    </source>
</evidence>
<dbReference type="HOGENOM" id="CLU_577668_0_0_1"/>
<organism evidence="2 3">
    <name type="scientific">Exserohilum turcicum (strain 28A)</name>
    <name type="common">Northern leaf blight fungus</name>
    <name type="synonym">Setosphaeria turcica</name>
    <dbReference type="NCBI Taxonomy" id="671987"/>
    <lineage>
        <taxon>Eukaryota</taxon>
        <taxon>Fungi</taxon>
        <taxon>Dikarya</taxon>
        <taxon>Ascomycota</taxon>
        <taxon>Pezizomycotina</taxon>
        <taxon>Dothideomycetes</taxon>
        <taxon>Pleosporomycetidae</taxon>
        <taxon>Pleosporales</taxon>
        <taxon>Pleosporineae</taxon>
        <taxon>Pleosporaceae</taxon>
        <taxon>Exserohilum</taxon>
    </lineage>
</organism>
<dbReference type="EMBL" id="KB908844">
    <property type="protein sequence ID" value="EOA82463.1"/>
    <property type="molecule type" value="Genomic_DNA"/>
</dbReference>
<feature type="region of interest" description="Disordered" evidence="1">
    <location>
        <begin position="1"/>
        <end position="55"/>
    </location>
</feature>
<feature type="compositionally biased region" description="Low complexity" evidence="1">
    <location>
        <begin position="141"/>
        <end position="151"/>
    </location>
</feature>
<protein>
    <submittedName>
        <fullName evidence="2">Uncharacterized protein</fullName>
    </submittedName>
</protein>
<feature type="region of interest" description="Disordered" evidence="1">
    <location>
        <begin position="354"/>
        <end position="473"/>
    </location>
</feature>
<dbReference type="GeneID" id="19402554"/>
<dbReference type="Proteomes" id="UP000016935">
    <property type="component" value="Unassembled WGS sequence"/>
</dbReference>
<dbReference type="RefSeq" id="XP_008029334.1">
    <property type="nucleotide sequence ID" value="XM_008031143.1"/>
</dbReference>
<reference evidence="2 3" key="2">
    <citation type="journal article" date="2013" name="PLoS Genet.">
        <title>Comparative genome structure, secondary metabolite, and effector coding capacity across Cochliobolus pathogens.</title>
        <authorList>
            <person name="Condon B.J."/>
            <person name="Leng Y."/>
            <person name="Wu D."/>
            <person name="Bushley K.E."/>
            <person name="Ohm R.A."/>
            <person name="Otillar R."/>
            <person name="Martin J."/>
            <person name="Schackwitz W."/>
            <person name="Grimwood J."/>
            <person name="MohdZainudin N."/>
            <person name="Xue C."/>
            <person name="Wang R."/>
            <person name="Manning V.A."/>
            <person name="Dhillon B."/>
            <person name="Tu Z.J."/>
            <person name="Steffenson B.J."/>
            <person name="Salamov A."/>
            <person name="Sun H."/>
            <person name="Lowry S."/>
            <person name="LaButti K."/>
            <person name="Han J."/>
            <person name="Copeland A."/>
            <person name="Lindquist E."/>
            <person name="Barry K."/>
            <person name="Schmutz J."/>
            <person name="Baker S.E."/>
            <person name="Ciuffetti L.M."/>
            <person name="Grigoriev I.V."/>
            <person name="Zhong S."/>
            <person name="Turgeon B.G."/>
        </authorList>
    </citation>
    <scope>NUCLEOTIDE SEQUENCE [LARGE SCALE GENOMIC DNA]</scope>
    <source>
        <strain evidence="3">28A</strain>
    </source>
</reference>
<feature type="region of interest" description="Disordered" evidence="1">
    <location>
        <begin position="141"/>
        <end position="237"/>
    </location>
</feature>
<feature type="compositionally biased region" description="Low complexity" evidence="1">
    <location>
        <begin position="362"/>
        <end position="374"/>
    </location>
</feature>